<evidence type="ECO:0000313" key="2">
    <source>
        <dbReference type="Proteomes" id="UP001153148"/>
    </source>
</evidence>
<evidence type="ECO:0000313" key="1">
    <source>
        <dbReference type="EMBL" id="CAG2069220.1"/>
    </source>
</evidence>
<proteinExistence type="predicted"/>
<accession>A0ABN7PSK6</accession>
<feature type="non-terminal residue" evidence="1">
    <location>
        <position position="1"/>
    </location>
</feature>
<sequence length="42" mass="4422">VDPLFVIEKAASVSEEKGLTEDAINLYDLSGVLGKADKADIS</sequence>
<keyword evidence="2" id="KW-1185">Reference proteome</keyword>
<comment type="caution">
    <text evidence="1">The sequence shown here is derived from an EMBL/GenBank/DDBJ whole genome shotgun (WGS) entry which is preliminary data.</text>
</comment>
<dbReference type="Proteomes" id="UP001153148">
    <property type="component" value="Unassembled WGS sequence"/>
</dbReference>
<reference evidence="1" key="1">
    <citation type="submission" date="2021-03" db="EMBL/GenBank/DDBJ databases">
        <authorList>
            <person name="Tran Van P."/>
        </authorList>
    </citation>
    <scope>NUCLEOTIDE SEQUENCE</scope>
</reference>
<dbReference type="EMBL" id="CAJPIN010122576">
    <property type="protein sequence ID" value="CAG2069220.1"/>
    <property type="molecule type" value="Genomic_DNA"/>
</dbReference>
<protein>
    <submittedName>
        <fullName evidence="1">Uncharacterized protein</fullName>
    </submittedName>
</protein>
<gene>
    <name evidence="1" type="ORF">TPAB3V08_LOCUS16163</name>
</gene>
<name>A0ABN7PSK6_TIMPD</name>
<organism evidence="1 2">
    <name type="scientific">Timema podura</name>
    <name type="common">Walking stick</name>
    <dbReference type="NCBI Taxonomy" id="61482"/>
    <lineage>
        <taxon>Eukaryota</taxon>
        <taxon>Metazoa</taxon>
        <taxon>Ecdysozoa</taxon>
        <taxon>Arthropoda</taxon>
        <taxon>Hexapoda</taxon>
        <taxon>Insecta</taxon>
        <taxon>Pterygota</taxon>
        <taxon>Neoptera</taxon>
        <taxon>Polyneoptera</taxon>
        <taxon>Phasmatodea</taxon>
        <taxon>Timematodea</taxon>
        <taxon>Timematoidea</taxon>
        <taxon>Timematidae</taxon>
        <taxon>Timema</taxon>
    </lineage>
</organism>